<dbReference type="RefSeq" id="WP_189115122.1">
    <property type="nucleotide sequence ID" value="NZ_BMQC01000011.1"/>
</dbReference>
<protein>
    <submittedName>
        <fullName evidence="3">Membrane protein</fullName>
    </submittedName>
</protein>
<gene>
    <name evidence="3" type="ORF">GCM10010124_31830</name>
</gene>
<evidence type="ECO:0000313" key="4">
    <source>
        <dbReference type="Proteomes" id="UP000662200"/>
    </source>
</evidence>
<proteinExistence type="predicted"/>
<keyword evidence="4" id="KW-1185">Reference proteome</keyword>
<name>A0A8J3FJ35_9ACTN</name>
<dbReference type="Proteomes" id="UP000662200">
    <property type="component" value="Unassembled WGS sequence"/>
</dbReference>
<keyword evidence="1" id="KW-0812">Transmembrane</keyword>
<comment type="caution">
    <text evidence="3">The sequence shown here is derived from an EMBL/GenBank/DDBJ whole genome shotgun (WGS) entry which is preliminary data.</text>
</comment>
<feature type="transmembrane region" description="Helical" evidence="1">
    <location>
        <begin position="30"/>
        <end position="49"/>
    </location>
</feature>
<dbReference type="AlphaFoldDB" id="A0A8J3FJ35"/>
<dbReference type="EMBL" id="BMQC01000011">
    <property type="protein sequence ID" value="GGK36801.1"/>
    <property type="molecule type" value="Genomic_DNA"/>
</dbReference>
<organism evidence="3 4">
    <name type="scientific">Pilimelia terevasa</name>
    <dbReference type="NCBI Taxonomy" id="53372"/>
    <lineage>
        <taxon>Bacteria</taxon>
        <taxon>Bacillati</taxon>
        <taxon>Actinomycetota</taxon>
        <taxon>Actinomycetes</taxon>
        <taxon>Micromonosporales</taxon>
        <taxon>Micromonosporaceae</taxon>
        <taxon>Pilimelia</taxon>
    </lineage>
</organism>
<dbReference type="InterPro" id="IPR012495">
    <property type="entry name" value="TadE-like_dom"/>
</dbReference>
<evidence type="ECO:0000259" key="2">
    <source>
        <dbReference type="Pfam" id="PF07811"/>
    </source>
</evidence>
<accession>A0A8J3FJ35</accession>
<sequence>MTGRSAVALLPTVLVRRLRGAGRERGSVTIETAILAVVLLLLILLAVAAGRTVLAASAVADAAHDAARAASLQTDPPTARQAADRAAHRSLSGNGLQCQSVNTSVDTTGFTAPLGQPAQVRVEVGCTLSYAKLAALPGLTATKMLRQEFTSPLDRYRTRTVTP</sequence>
<feature type="domain" description="TadE-like" evidence="2">
    <location>
        <begin position="26"/>
        <end position="68"/>
    </location>
</feature>
<keyword evidence="1" id="KW-0472">Membrane</keyword>
<dbReference type="Pfam" id="PF07811">
    <property type="entry name" value="TadE"/>
    <property type="match status" value="1"/>
</dbReference>
<evidence type="ECO:0000313" key="3">
    <source>
        <dbReference type="EMBL" id="GGK36801.1"/>
    </source>
</evidence>
<keyword evidence="1" id="KW-1133">Transmembrane helix</keyword>
<reference evidence="3" key="2">
    <citation type="submission" date="2020-09" db="EMBL/GenBank/DDBJ databases">
        <authorList>
            <person name="Sun Q."/>
            <person name="Ohkuma M."/>
        </authorList>
    </citation>
    <scope>NUCLEOTIDE SEQUENCE</scope>
    <source>
        <strain evidence="3">JCM 3091</strain>
    </source>
</reference>
<reference evidence="3" key="1">
    <citation type="journal article" date="2014" name="Int. J. Syst. Evol. Microbiol.">
        <title>Complete genome sequence of Corynebacterium casei LMG S-19264T (=DSM 44701T), isolated from a smear-ripened cheese.</title>
        <authorList>
            <consortium name="US DOE Joint Genome Institute (JGI-PGF)"/>
            <person name="Walter F."/>
            <person name="Albersmeier A."/>
            <person name="Kalinowski J."/>
            <person name="Ruckert C."/>
        </authorList>
    </citation>
    <scope>NUCLEOTIDE SEQUENCE</scope>
    <source>
        <strain evidence="3">JCM 3091</strain>
    </source>
</reference>
<evidence type="ECO:0000256" key="1">
    <source>
        <dbReference type="SAM" id="Phobius"/>
    </source>
</evidence>